<accession>A0A179UAT0</accession>
<dbReference type="GeneID" id="8507255"/>
<dbReference type="OrthoDB" id="2342176at2759"/>
<evidence type="ECO:0000313" key="4">
    <source>
        <dbReference type="Proteomes" id="UP000002038"/>
    </source>
</evidence>
<keyword evidence="4" id="KW-1185">Reference proteome</keyword>
<evidence type="ECO:0000256" key="2">
    <source>
        <dbReference type="SAM" id="SignalP"/>
    </source>
</evidence>
<dbReference type="PRINTS" id="PR01217">
    <property type="entry name" value="PRICHEXTENSN"/>
</dbReference>
<dbReference type="KEGG" id="bgh:BDBG_01424"/>
<feature type="region of interest" description="Disordered" evidence="1">
    <location>
        <begin position="252"/>
        <end position="329"/>
    </location>
</feature>
<sequence>MHFSQTFVAAVAALLSAGAVDAHMKIRTPTPFNPRALDNGPLDANGGDFPCKFSGRYTPGPRVVPPENVFAIGAKQTLSFIGSAVHGGGSCQLSLTQDLIPNKNSVWKVIHSIEGGCPSAVDGNLPSDANGSGASVFDFQIPPSIAPGEYTFAWSWLNRIGNREFYMNCAPITVTRGVKRRYTPTPRSESPSVALTKRQDLPNMFVANTGACRTREGWDIRYPNPGPSLRRAGLPSRLHPLDVPICILADGTKIMPGNGNPGNPGNPGPGPSPSPPPSPSPTPDASPVPTPPVPSPPVFVTKPSDPTPTPTPNQPTPPGGNNGSAQSGPCPNEGKWNCIGGTQFQRCASGQWTVPMPVAPGTTCSVVQGGLEVAALGVKRSHGAGLHRRRGHF</sequence>
<dbReference type="STRING" id="559298.A0A179UAT0"/>
<dbReference type="RefSeq" id="XP_002628516.1">
    <property type="nucleotide sequence ID" value="XM_002628470.2"/>
</dbReference>
<evidence type="ECO:0008006" key="5">
    <source>
        <dbReference type="Google" id="ProtNLM"/>
    </source>
</evidence>
<evidence type="ECO:0000313" key="3">
    <source>
        <dbReference type="EMBL" id="OAT04950.1"/>
    </source>
</evidence>
<name>A0A179UAT0_BLAGS</name>
<feature type="signal peptide" evidence="2">
    <location>
        <begin position="1"/>
        <end position="22"/>
    </location>
</feature>
<dbReference type="Gene3D" id="2.70.50.70">
    <property type="match status" value="1"/>
</dbReference>
<evidence type="ECO:0000256" key="1">
    <source>
        <dbReference type="SAM" id="MobiDB-lite"/>
    </source>
</evidence>
<feature type="compositionally biased region" description="Pro residues" evidence="1">
    <location>
        <begin position="264"/>
        <end position="297"/>
    </location>
</feature>
<dbReference type="VEuPathDB" id="FungiDB:BDBG_01424"/>
<organism evidence="3 4">
    <name type="scientific">Blastomyces gilchristii (strain SLH14081)</name>
    <name type="common">Blastomyces dermatitidis</name>
    <dbReference type="NCBI Taxonomy" id="559298"/>
    <lineage>
        <taxon>Eukaryota</taxon>
        <taxon>Fungi</taxon>
        <taxon>Dikarya</taxon>
        <taxon>Ascomycota</taxon>
        <taxon>Pezizomycotina</taxon>
        <taxon>Eurotiomycetes</taxon>
        <taxon>Eurotiomycetidae</taxon>
        <taxon>Onygenales</taxon>
        <taxon>Ajellomycetaceae</taxon>
        <taxon>Blastomyces</taxon>
    </lineage>
</organism>
<keyword evidence="2" id="KW-0732">Signal</keyword>
<dbReference type="PANTHER" id="PTHR36182:SF2">
    <property type="entry name" value="LYTIC POLYSACCHARIDE MONOOXYGENASE"/>
    <property type="match status" value="1"/>
</dbReference>
<protein>
    <recommendedName>
        <fullName evidence="5">DNA-directed RNA polymerase</fullName>
    </recommendedName>
</protein>
<feature type="chain" id="PRO_5008107278" description="DNA-directed RNA polymerase" evidence="2">
    <location>
        <begin position="23"/>
        <end position="393"/>
    </location>
</feature>
<reference evidence="4" key="1">
    <citation type="journal article" date="2015" name="PLoS Genet.">
        <title>The dynamic genome and transcriptome of the human fungal pathogen Blastomyces and close relative Emmonsia.</title>
        <authorList>
            <person name="Munoz J.F."/>
            <person name="Gauthier G.M."/>
            <person name="Desjardins C.A."/>
            <person name="Gallo J.E."/>
            <person name="Holder J."/>
            <person name="Sullivan T.D."/>
            <person name="Marty A.J."/>
            <person name="Carmen J.C."/>
            <person name="Chen Z."/>
            <person name="Ding L."/>
            <person name="Gujja S."/>
            <person name="Magrini V."/>
            <person name="Misas E."/>
            <person name="Mitreva M."/>
            <person name="Priest M."/>
            <person name="Saif S."/>
            <person name="Whiston E.A."/>
            <person name="Young S."/>
            <person name="Zeng Q."/>
            <person name="Goldman W.E."/>
            <person name="Mardis E.R."/>
            <person name="Taylor J.W."/>
            <person name="McEwen J.G."/>
            <person name="Clay O.K."/>
            <person name="Klein B.S."/>
            <person name="Cuomo C.A."/>
        </authorList>
    </citation>
    <scope>NUCLEOTIDE SEQUENCE [LARGE SCALE GENOMIC DNA]</scope>
    <source>
        <strain evidence="4">SLH14081</strain>
    </source>
</reference>
<proteinExistence type="predicted"/>
<gene>
    <name evidence="3" type="ORF">BDBG_01424</name>
</gene>
<dbReference type="AlphaFoldDB" id="A0A179UAT0"/>
<dbReference type="EMBL" id="GG657449">
    <property type="protein sequence ID" value="OAT04950.1"/>
    <property type="molecule type" value="Genomic_DNA"/>
</dbReference>
<dbReference type="Proteomes" id="UP000002038">
    <property type="component" value="Unassembled WGS sequence"/>
</dbReference>
<dbReference type="PANTHER" id="PTHR36182">
    <property type="entry name" value="PROTEIN, PUTATIVE (AFU_ORTHOLOGUE AFUA_6G10930)-RELATED"/>
    <property type="match status" value="1"/>
</dbReference>
<feature type="compositionally biased region" description="Pro residues" evidence="1">
    <location>
        <begin position="305"/>
        <end position="318"/>
    </location>
</feature>